<dbReference type="AlphaFoldDB" id="A0A4Y2IJM8"/>
<proteinExistence type="predicted"/>
<keyword evidence="2" id="KW-1185">Reference proteome</keyword>
<name>A0A4Y2IJM8_ARAVE</name>
<gene>
    <name evidence="1" type="ORF">AVEN_239494_1</name>
</gene>
<dbReference type="Proteomes" id="UP000499080">
    <property type="component" value="Unassembled WGS sequence"/>
</dbReference>
<comment type="caution">
    <text evidence="1">The sequence shown here is derived from an EMBL/GenBank/DDBJ whole genome shotgun (WGS) entry which is preliminary data.</text>
</comment>
<evidence type="ECO:0000313" key="2">
    <source>
        <dbReference type="Proteomes" id="UP000499080"/>
    </source>
</evidence>
<organism evidence="1 2">
    <name type="scientific">Araneus ventricosus</name>
    <name type="common">Orbweaver spider</name>
    <name type="synonym">Epeira ventricosa</name>
    <dbReference type="NCBI Taxonomy" id="182803"/>
    <lineage>
        <taxon>Eukaryota</taxon>
        <taxon>Metazoa</taxon>
        <taxon>Ecdysozoa</taxon>
        <taxon>Arthropoda</taxon>
        <taxon>Chelicerata</taxon>
        <taxon>Arachnida</taxon>
        <taxon>Araneae</taxon>
        <taxon>Araneomorphae</taxon>
        <taxon>Entelegynae</taxon>
        <taxon>Araneoidea</taxon>
        <taxon>Araneidae</taxon>
        <taxon>Araneus</taxon>
    </lineage>
</organism>
<evidence type="ECO:0000313" key="1">
    <source>
        <dbReference type="EMBL" id="GBM77967.1"/>
    </source>
</evidence>
<protein>
    <submittedName>
        <fullName evidence="1">Uncharacterized protein</fullName>
    </submittedName>
</protein>
<dbReference type="EMBL" id="BGPR01002724">
    <property type="protein sequence ID" value="GBM77967.1"/>
    <property type="molecule type" value="Genomic_DNA"/>
</dbReference>
<accession>A0A4Y2IJM8</accession>
<reference evidence="1 2" key="1">
    <citation type="journal article" date="2019" name="Sci. Rep.">
        <title>Orb-weaving spider Araneus ventricosus genome elucidates the spidroin gene catalogue.</title>
        <authorList>
            <person name="Kono N."/>
            <person name="Nakamura H."/>
            <person name="Ohtoshi R."/>
            <person name="Moran D.A.P."/>
            <person name="Shinohara A."/>
            <person name="Yoshida Y."/>
            <person name="Fujiwara M."/>
            <person name="Mori M."/>
            <person name="Tomita M."/>
            <person name="Arakawa K."/>
        </authorList>
    </citation>
    <scope>NUCLEOTIDE SEQUENCE [LARGE SCALE GENOMIC DNA]</scope>
</reference>
<sequence>MLSKSFYRTFIYRDVTRYCTCVSWRKDFSIKTIGKPVPVHDAVASDAFGRLYEVYPNNAEFFFPSMPLRTMPEPTSFTDVKTINGAACHTYK</sequence>